<dbReference type="Gene3D" id="3.30.70.270">
    <property type="match status" value="1"/>
</dbReference>
<reference evidence="5 6" key="1">
    <citation type="journal article" date="2013" name="Int. J. Syst. Evol. Microbiol.">
        <title>Comamonas guangdongensis sp. nov., isolated from subterranean forest sediment, and emended description of the genus Comamonas.</title>
        <authorList>
            <person name="Zhang J."/>
            <person name="Wang Y."/>
            <person name="Zhou S."/>
            <person name="Wu C."/>
            <person name="He J."/>
            <person name="Li F."/>
        </authorList>
    </citation>
    <scope>NUCLEOTIDE SEQUENCE [LARGE SCALE GENOMIC DNA]</scope>
    <source>
        <strain evidence="5 6">CCTCC AB2011133</strain>
    </source>
</reference>
<gene>
    <name evidence="5" type="ORF">AB6724_04815</name>
</gene>
<dbReference type="InterPro" id="IPR000160">
    <property type="entry name" value="GGDEF_dom"/>
</dbReference>
<protein>
    <recommendedName>
        <fullName evidence="1">diguanylate cyclase</fullName>
        <ecNumber evidence="1">2.7.7.65</ecNumber>
    </recommendedName>
</protein>
<evidence type="ECO:0000256" key="3">
    <source>
        <dbReference type="SAM" id="Phobius"/>
    </source>
</evidence>
<keyword evidence="5" id="KW-0548">Nucleotidyltransferase</keyword>
<feature type="transmembrane region" description="Helical" evidence="3">
    <location>
        <begin position="127"/>
        <end position="149"/>
    </location>
</feature>
<feature type="transmembrane region" description="Helical" evidence="3">
    <location>
        <begin position="45"/>
        <end position="62"/>
    </location>
</feature>
<accession>A0ABV3ZSA2</accession>
<dbReference type="PANTHER" id="PTHR45138:SF9">
    <property type="entry name" value="DIGUANYLATE CYCLASE DGCM-RELATED"/>
    <property type="match status" value="1"/>
</dbReference>
<dbReference type="InterPro" id="IPR050469">
    <property type="entry name" value="Diguanylate_Cyclase"/>
</dbReference>
<dbReference type="CDD" id="cd01949">
    <property type="entry name" value="GGDEF"/>
    <property type="match status" value="1"/>
</dbReference>
<proteinExistence type="predicted"/>
<dbReference type="PANTHER" id="PTHR45138">
    <property type="entry name" value="REGULATORY COMPONENTS OF SENSORY TRANSDUCTION SYSTEM"/>
    <property type="match status" value="1"/>
</dbReference>
<feature type="transmembrane region" description="Helical" evidence="3">
    <location>
        <begin position="92"/>
        <end position="111"/>
    </location>
</feature>
<dbReference type="NCBIfam" id="TIGR00254">
    <property type="entry name" value="GGDEF"/>
    <property type="match status" value="1"/>
</dbReference>
<evidence type="ECO:0000259" key="4">
    <source>
        <dbReference type="PROSITE" id="PS50887"/>
    </source>
</evidence>
<dbReference type="InterPro" id="IPR029787">
    <property type="entry name" value="Nucleotide_cyclase"/>
</dbReference>
<evidence type="ECO:0000313" key="5">
    <source>
        <dbReference type="EMBL" id="MEX8192161.1"/>
    </source>
</evidence>
<dbReference type="EMBL" id="JBFYGN010000004">
    <property type="protein sequence ID" value="MEX8192161.1"/>
    <property type="molecule type" value="Genomic_DNA"/>
</dbReference>
<comment type="caution">
    <text evidence="5">The sequence shown here is derived from an EMBL/GenBank/DDBJ whole genome shotgun (WGS) entry which is preliminary data.</text>
</comment>
<name>A0ABV3ZSA2_9BURK</name>
<feature type="transmembrane region" description="Helical" evidence="3">
    <location>
        <begin position="199"/>
        <end position="218"/>
    </location>
</feature>
<evidence type="ECO:0000256" key="2">
    <source>
        <dbReference type="ARBA" id="ARBA00034247"/>
    </source>
</evidence>
<evidence type="ECO:0000313" key="6">
    <source>
        <dbReference type="Proteomes" id="UP001561046"/>
    </source>
</evidence>
<keyword evidence="6" id="KW-1185">Reference proteome</keyword>
<evidence type="ECO:0000256" key="1">
    <source>
        <dbReference type="ARBA" id="ARBA00012528"/>
    </source>
</evidence>
<dbReference type="InterPro" id="IPR043128">
    <property type="entry name" value="Rev_trsase/Diguanyl_cyclase"/>
</dbReference>
<sequence length="483" mass="52686">MTEASSPQIRSNPAPASHAFKATGVLGSMVLLAALLGIWARPMGFLSVVWPANALLLGTLLHRPAWLRPGPMLAAFVGYVCADLMTGSRPEVAVLLSAANMAGVGAAWLFMHRRSHLVLFMQRQTSALLLFTGSGLAALVASAIGGPVLTVVFQTPPWQAFSMWLSSEWLNYMIVLPPMLAWPTRRLQRSPAAPQLPLLLRAIPLLLVVVLEIVSYWLGGPGALAFSMPALLWCALSYRVFTLTLITSALCLSKMLAISLGSFEFTPAHFLESVSFRIGLCMLVLGPLAVASAHAARAELLRQLRHAVNHDVLTDVLARGAFLSQGQRLLDRCAHDRQPMAVLMLDLDHFKQVNDSYGHAVGDQLLRSFGLMLTQVLRPQDLVGRMGGEEFAVLLPQVDRITAQKIARRINQATRELELPQAPDSMPTTVSIGMLHVGALQSLQRLDLLLQQADQALYAAKSRGRDRYETRLWSGPETPALQP</sequence>
<keyword evidence="3" id="KW-0812">Transmembrane</keyword>
<dbReference type="PROSITE" id="PS50887">
    <property type="entry name" value="GGDEF"/>
    <property type="match status" value="1"/>
</dbReference>
<feature type="transmembrane region" description="Helical" evidence="3">
    <location>
        <begin position="169"/>
        <end position="187"/>
    </location>
</feature>
<feature type="transmembrane region" description="Helical" evidence="3">
    <location>
        <begin position="274"/>
        <end position="296"/>
    </location>
</feature>
<feature type="transmembrane region" description="Helical" evidence="3">
    <location>
        <begin position="230"/>
        <end position="253"/>
    </location>
</feature>
<dbReference type="SUPFAM" id="SSF55073">
    <property type="entry name" value="Nucleotide cyclase"/>
    <property type="match status" value="1"/>
</dbReference>
<keyword evidence="3" id="KW-0472">Membrane</keyword>
<keyword evidence="3" id="KW-1133">Transmembrane helix</keyword>
<dbReference type="GO" id="GO:0052621">
    <property type="term" value="F:diguanylate cyclase activity"/>
    <property type="evidence" value="ECO:0007669"/>
    <property type="project" value="UniProtKB-EC"/>
</dbReference>
<dbReference type="Pfam" id="PF00990">
    <property type="entry name" value="GGDEF"/>
    <property type="match status" value="1"/>
</dbReference>
<feature type="transmembrane region" description="Helical" evidence="3">
    <location>
        <begin position="20"/>
        <end position="39"/>
    </location>
</feature>
<keyword evidence="5" id="KW-0808">Transferase</keyword>
<dbReference type="EC" id="2.7.7.65" evidence="1"/>
<organism evidence="5 6">
    <name type="scientific">Comamonas guangdongensis</name>
    <dbReference type="NCBI Taxonomy" id="510515"/>
    <lineage>
        <taxon>Bacteria</taxon>
        <taxon>Pseudomonadati</taxon>
        <taxon>Pseudomonadota</taxon>
        <taxon>Betaproteobacteria</taxon>
        <taxon>Burkholderiales</taxon>
        <taxon>Comamonadaceae</taxon>
        <taxon>Comamonas</taxon>
    </lineage>
</organism>
<dbReference type="Proteomes" id="UP001561046">
    <property type="component" value="Unassembled WGS sequence"/>
</dbReference>
<dbReference type="SMART" id="SM00267">
    <property type="entry name" value="GGDEF"/>
    <property type="match status" value="1"/>
</dbReference>
<feature type="domain" description="GGDEF" evidence="4">
    <location>
        <begin position="338"/>
        <end position="473"/>
    </location>
</feature>
<comment type="catalytic activity">
    <reaction evidence="2">
        <text>2 GTP = 3',3'-c-di-GMP + 2 diphosphate</text>
        <dbReference type="Rhea" id="RHEA:24898"/>
        <dbReference type="ChEBI" id="CHEBI:33019"/>
        <dbReference type="ChEBI" id="CHEBI:37565"/>
        <dbReference type="ChEBI" id="CHEBI:58805"/>
        <dbReference type="EC" id="2.7.7.65"/>
    </reaction>
</comment>
<dbReference type="RefSeq" id="WP_369337379.1">
    <property type="nucleotide sequence ID" value="NZ_JBFYGN010000004.1"/>
</dbReference>